<name>A0A0E9SR18_ANGAN</name>
<accession>A0A0E9SR18</accession>
<sequence length="52" mass="6273">MEFNTYWTYTTKLHSLGQIAGEHLLQAQERQRQQYTVTGEFNCKYLNWETKS</sequence>
<evidence type="ECO:0000313" key="1">
    <source>
        <dbReference type="EMBL" id="JAH43707.1"/>
    </source>
</evidence>
<dbReference type="EMBL" id="GBXM01064870">
    <property type="protein sequence ID" value="JAH43707.1"/>
    <property type="molecule type" value="Transcribed_RNA"/>
</dbReference>
<organism evidence="1">
    <name type="scientific">Anguilla anguilla</name>
    <name type="common">European freshwater eel</name>
    <name type="synonym">Muraena anguilla</name>
    <dbReference type="NCBI Taxonomy" id="7936"/>
    <lineage>
        <taxon>Eukaryota</taxon>
        <taxon>Metazoa</taxon>
        <taxon>Chordata</taxon>
        <taxon>Craniata</taxon>
        <taxon>Vertebrata</taxon>
        <taxon>Euteleostomi</taxon>
        <taxon>Actinopterygii</taxon>
        <taxon>Neopterygii</taxon>
        <taxon>Teleostei</taxon>
        <taxon>Anguilliformes</taxon>
        <taxon>Anguillidae</taxon>
        <taxon>Anguilla</taxon>
    </lineage>
</organism>
<protein>
    <submittedName>
        <fullName evidence="1">Uncharacterized protein</fullName>
    </submittedName>
</protein>
<dbReference type="AlphaFoldDB" id="A0A0E9SR18"/>
<proteinExistence type="predicted"/>
<reference evidence="1" key="1">
    <citation type="submission" date="2014-11" db="EMBL/GenBank/DDBJ databases">
        <authorList>
            <person name="Amaro Gonzalez C."/>
        </authorList>
    </citation>
    <scope>NUCLEOTIDE SEQUENCE</scope>
</reference>
<reference evidence="1" key="2">
    <citation type="journal article" date="2015" name="Fish Shellfish Immunol.">
        <title>Early steps in the European eel (Anguilla anguilla)-Vibrio vulnificus interaction in the gills: Role of the RtxA13 toxin.</title>
        <authorList>
            <person name="Callol A."/>
            <person name="Pajuelo D."/>
            <person name="Ebbesson L."/>
            <person name="Teles M."/>
            <person name="MacKenzie S."/>
            <person name="Amaro C."/>
        </authorList>
    </citation>
    <scope>NUCLEOTIDE SEQUENCE</scope>
</reference>